<feature type="region of interest" description="Disordered" evidence="1">
    <location>
        <begin position="341"/>
        <end position="430"/>
    </location>
</feature>
<feature type="compositionally biased region" description="Basic and acidic residues" evidence="1">
    <location>
        <begin position="33"/>
        <end position="42"/>
    </location>
</feature>
<dbReference type="EMBL" id="JAFFHB010000007">
    <property type="protein sequence ID" value="KAK4664016.1"/>
    <property type="molecule type" value="Genomic_DNA"/>
</dbReference>
<accession>A0ABR0H7X9</accession>
<dbReference type="InterPro" id="IPR011009">
    <property type="entry name" value="Kinase-like_dom_sf"/>
</dbReference>
<dbReference type="RefSeq" id="XP_062763982.1">
    <property type="nucleotide sequence ID" value="XM_062912681.1"/>
</dbReference>
<feature type="compositionally biased region" description="Basic and acidic residues" evidence="1">
    <location>
        <begin position="361"/>
        <end position="378"/>
    </location>
</feature>
<organism evidence="3 4">
    <name type="scientific">Podospora pseudopauciseta</name>
    <dbReference type="NCBI Taxonomy" id="2093780"/>
    <lineage>
        <taxon>Eukaryota</taxon>
        <taxon>Fungi</taxon>
        <taxon>Dikarya</taxon>
        <taxon>Ascomycota</taxon>
        <taxon>Pezizomycotina</taxon>
        <taxon>Sordariomycetes</taxon>
        <taxon>Sordariomycetidae</taxon>
        <taxon>Sordariales</taxon>
        <taxon>Podosporaceae</taxon>
        <taxon>Podospora</taxon>
    </lineage>
</organism>
<dbReference type="Proteomes" id="UP001326199">
    <property type="component" value="Unassembled WGS sequence"/>
</dbReference>
<dbReference type="InterPro" id="IPR000719">
    <property type="entry name" value="Prot_kinase_dom"/>
</dbReference>
<feature type="domain" description="Protein kinase" evidence="2">
    <location>
        <begin position="1"/>
        <end position="430"/>
    </location>
</feature>
<evidence type="ECO:0000259" key="2">
    <source>
        <dbReference type="PROSITE" id="PS50011"/>
    </source>
</evidence>
<evidence type="ECO:0000313" key="4">
    <source>
        <dbReference type="Proteomes" id="UP001326199"/>
    </source>
</evidence>
<dbReference type="GeneID" id="87933024"/>
<proteinExistence type="predicted"/>
<name>A0ABR0H7X9_9PEZI</name>
<evidence type="ECO:0000256" key="1">
    <source>
        <dbReference type="SAM" id="MobiDB-lite"/>
    </source>
</evidence>
<dbReference type="Gene3D" id="1.10.510.10">
    <property type="entry name" value="Transferase(Phosphotransferase) domain 1"/>
    <property type="match status" value="1"/>
</dbReference>
<gene>
    <name evidence="3" type="ORF">QC763_500800</name>
</gene>
<comment type="caution">
    <text evidence="3">The sequence shown here is derived from an EMBL/GenBank/DDBJ whole genome shotgun (WGS) entry which is preliminary data.</text>
</comment>
<dbReference type="PROSITE" id="PS50011">
    <property type="entry name" value="PROTEIN_KINASE_DOM"/>
    <property type="match status" value="1"/>
</dbReference>
<sequence length="430" mass="49615">MARISAEHIQEILESEARLHVQSKRQHRASFGHFERTGANEQRHKHRDRSKYRRSEEITRVPEPSPPTAALPLIIDDDDPILDFPPERWIASMIGNTGMLYRFSDDLVYKSNMTSREVELMEAAGSLTMRPLSRVVWKGSRPSTGTKAVIMEGGEPFRARRIPIHKRHKCVVEMFLVVENLHKRGIVHGNIKESKFIWGNCRPTSFSPGQQQQQQPAKRLKMVDFAGARFIEENKDRWNSLHVTNSYLTPKRMQCLEQGLPLPAPTVFDDYYALAITLWSFLTGKTPGNRQFNRKYIKKEDLADVEDEMIKGWIRKVFTMAGCKIVSGADLEEYLAAKAAKRSQQEEYHRQRHSTGSRGYGETEHSYQRPPSRRESSREGSSPPERQRPSSLGLYEEYELSPRMQKQTRATTPARRLSEQEPERGGRRRG</sequence>
<protein>
    <recommendedName>
        <fullName evidence="2">Protein kinase domain-containing protein</fullName>
    </recommendedName>
</protein>
<feature type="region of interest" description="Disordered" evidence="1">
    <location>
        <begin position="24"/>
        <end position="71"/>
    </location>
</feature>
<feature type="compositionally biased region" description="Basic and acidic residues" evidence="1">
    <location>
        <begin position="416"/>
        <end position="430"/>
    </location>
</feature>
<dbReference type="SUPFAM" id="SSF56112">
    <property type="entry name" value="Protein kinase-like (PK-like)"/>
    <property type="match status" value="1"/>
</dbReference>
<feature type="compositionally biased region" description="Basic residues" evidence="1">
    <location>
        <begin position="43"/>
        <end position="52"/>
    </location>
</feature>
<evidence type="ECO:0000313" key="3">
    <source>
        <dbReference type="EMBL" id="KAK4664016.1"/>
    </source>
</evidence>
<keyword evidence="4" id="KW-1185">Reference proteome</keyword>
<reference evidence="3 4" key="1">
    <citation type="journal article" date="2023" name="bioRxiv">
        <title>High-quality genome assemblies of four members of thePodospora anserinaspecies complex.</title>
        <authorList>
            <person name="Ament-Velasquez S.L."/>
            <person name="Vogan A.A."/>
            <person name="Wallerman O."/>
            <person name="Hartmann F."/>
            <person name="Gautier V."/>
            <person name="Silar P."/>
            <person name="Giraud T."/>
            <person name="Johannesson H."/>
        </authorList>
    </citation>
    <scope>NUCLEOTIDE SEQUENCE [LARGE SCALE GENOMIC DNA]</scope>
    <source>
        <strain evidence="3 4">CBS 411.78</strain>
    </source>
</reference>